<dbReference type="Pfam" id="PF00234">
    <property type="entry name" value="Tryp_alpha_amyl"/>
    <property type="match status" value="1"/>
</dbReference>
<feature type="signal peptide" evidence="5">
    <location>
        <begin position="1"/>
        <end position="28"/>
    </location>
</feature>
<feature type="domain" description="Bifunctional inhibitor/plant lipid transfer protein/seed storage helical" evidence="6">
    <location>
        <begin position="32"/>
        <end position="118"/>
    </location>
</feature>
<accession>A0A9P1DYM4</accession>
<dbReference type="Gene3D" id="1.10.110.10">
    <property type="entry name" value="Plant lipid-transfer and hydrophobic proteins"/>
    <property type="match status" value="1"/>
</dbReference>
<evidence type="ECO:0000256" key="3">
    <source>
        <dbReference type="ARBA" id="ARBA00023121"/>
    </source>
</evidence>
<reference evidence="7" key="1">
    <citation type="submission" date="2022-07" db="EMBL/GenBank/DDBJ databases">
        <authorList>
            <person name="Macas J."/>
            <person name="Novak P."/>
            <person name="Neumann P."/>
        </authorList>
    </citation>
    <scope>NUCLEOTIDE SEQUENCE</scope>
</reference>
<keyword evidence="2 4" id="KW-0813">Transport</keyword>
<keyword evidence="5" id="KW-0732">Signal</keyword>
<dbReference type="Proteomes" id="UP001152484">
    <property type="component" value="Unassembled WGS sequence"/>
</dbReference>
<dbReference type="EMBL" id="CAMAPE010000004">
    <property type="protein sequence ID" value="CAH9061636.1"/>
    <property type="molecule type" value="Genomic_DNA"/>
</dbReference>
<gene>
    <name evidence="7" type="ORF">CEURO_LOCUS1774</name>
</gene>
<evidence type="ECO:0000313" key="8">
    <source>
        <dbReference type="Proteomes" id="UP001152484"/>
    </source>
</evidence>
<evidence type="ECO:0000256" key="2">
    <source>
        <dbReference type="ARBA" id="ARBA00022448"/>
    </source>
</evidence>
<feature type="chain" id="PRO_5040200933" description="Non-specific lipid-transfer protein" evidence="5">
    <location>
        <begin position="29"/>
        <end position="122"/>
    </location>
</feature>
<name>A0A9P1DYM4_CUSEU</name>
<evidence type="ECO:0000256" key="5">
    <source>
        <dbReference type="SAM" id="SignalP"/>
    </source>
</evidence>
<dbReference type="PANTHER" id="PTHR33076">
    <property type="entry name" value="NON-SPECIFIC LIPID-TRANSFER PROTEIN 2-RELATED"/>
    <property type="match status" value="1"/>
</dbReference>
<comment type="similarity">
    <text evidence="1 4">Belongs to the plant LTP family.</text>
</comment>
<evidence type="ECO:0000256" key="4">
    <source>
        <dbReference type="RuleBase" id="RU000628"/>
    </source>
</evidence>
<organism evidence="7 8">
    <name type="scientific">Cuscuta europaea</name>
    <name type="common">European dodder</name>
    <dbReference type="NCBI Taxonomy" id="41803"/>
    <lineage>
        <taxon>Eukaryota</taxon>
        <taxon>Viridiplantae</taxon>
        <taxon>Streptophyta</taxon>
        <taxon>Embryophyta</taxon>
        <taxon>Tracheophyta</taxon>
        <taxon>Spermatophyta</taxon>
        <taxon>Magnoliopsida</taxon>
        <taxon>eudicotyledons</taxon>
        <taxon>Gunneridae</taxon>
        <taxon>Pentapetalae</taxon>
        <taxon>asterids</taxon>
        <taxon>lamiids</taxon>
        <taxon>Solanales</taxon>
        <taxon>Convolvulaceae</taxon>
        <taxon>Cuscuteae</taxon>
        <taxon>Cuscuta</taxon>
        <taxon>Cuscuta subgen. Cuscuta</taxon>
    </lineage>
</organism>
<protein>
    <recommendedName>
        <fullName evidence="4">Non-specific lipid-transfer protein</fullName>
    </recommendedName>
</protein>
<dbReference type="CDD" id="cd01960">
    <property type="entry name" value="nsLTP1"/>
    <property type="match status" value="1"/>
</dbReference>
<dbReference type="InterPro" id="IPR000528">
    <property type="entry name" value="Plant_nsLTP"/>
</dbReference>
<dbReference type="GO" id="GO:0008289">
    <property type="term" value="F:lipid binding"/>
    <property type="evidence" value="ECO:0007669"/>
    <property type="project" value="UniProtKB-KW"/>
</dbReference>
<dbReference type="GO" id="GO:0006869">
    <property type="term" value="P:lipid transport"/>
    <property type="evidence" value="ECO:0007669"/>
    <property type="project" value="InterPro"/>
</dbReference>
<dbReference type="PRINTS" id="PR00382">
    <property type="entry name" value="LIPIDTRNSFER"/>
</dbReference>
<keyword evidence="3 4" id="KW-0446">Lipid-binding</keyword>
<dbReference type="InterPro" id="IPR036312">
    <property type="entry name" value="Bifun_inhib/LTP/seed_sf"/>
</dbReference>
<evidence type="ECO:0000259" key="6">
    <source>
        <dbReference type="SMART" id="SM00499"/>
    </source>
</evidence>
<dbReference type="SMART" id="SM00499">
    <property type="entry name" value="AAI"/>
    <property type="match status" value="1"/>
</dbReference>
<dbReference type="AlphaFoldDB" id="A0A9P1DYM4"/>
<dbReference type="SUPFAM" id="SSF47699">
    <property type="entry name" value="Bifunctional inhibitor/lipid-transfer protein/seed storage 2S albumin"/>
    <property type="match status" value="1"/>
</dbReference>
<dbReference type="OrthoDB" id="1890443at2759"/>
<dbReference type="InterPro" id="IPR016140">
    <property type="entry name" value="Bifunc_inhib/LTP/seed_store"/>
</dbReference>
<evidence type="ECO:0000313" key="7">
    <source>
        <dbReference type="EMBL" id="CAH9061636.1"/>
    </source>
</evidence>
<sequence>MASKMMAVKSVACMAILCMLVVAPSAEAALTCGTILSKLAPCIPYVKGAGAAPPPGSCCVGIKTLSAAASTTADRQAACNCLKNAAKSYSKDQLNRIAAVPGKCNVNIGYTLSTSTNCASVK</sequence>
<comment type="function">
    <text evidence="4">Plant non-specific lipid-transfer proteins transfer phospholipids as well as galactolipids across membranes. May play a role in wax or cutin deposition in the cell walls of expanding epidermal cells and certain secretory tissues.</text>
</comment>
<keyword evidence="8" id="KW-1185">Reference proteome</keyword>
<dbReference type="PROSITE" id="PS00597">
    <property type="entry name" value="PLANT_LTP"/>
    <property type="match status" value="1"/>
</dbReference>
<comment type="caution">
    <text evidence="7">The sequence shown here is derived from an EMBL/GenBank/DDBJ whole genome shotgun (WGS) entry which is preliminary data.</text>
</comment>
<evidence type="ECO:0000256" key="1">
    <source>
        <dbReference type="ARBA" id="ARBA00009748"/>
    </source>
</evidence>
<proteinExistence type="inferred from homology"/>